<keyword evidence="9" id="KW-0862">Zinc</keyword>
<evidence type="ECO:0000256" key="10">
    <source>
        <dbReference type="ARBA" id="ARBA00022840"/>
    </source>
</evidence>
<keyword evidence="4 14" id="KW-0237">DNA synthesis</keyword>
<dbReference type="GO" id="GO:0042802">
    <property type="term" value="F:identical protein binding"/>
    <property type="evidence" value="ECO:0007669"/>
    <property type="project" value="UniProtKB-ARBA"/>
</dbReference>
<dbReference type="PROSITE" id="PS00603">
    <property type="entry name" value="TK_CELLULAR_TYPE"/>
    <property type="match status" value="1"/>
</dbReference>
<dbReference type="SUPFAM" id="SSF57716">
    <property type="entry name" value="Glucocorticoid receptor-like (DNA-binding domain)"/>
    <property type="match status" value="1"/>
</dbReference>
<proteinExistence type="inferred from homology"/>
<evidence type="ECO:0000256" key="9">
    <source>
        <dbReference type="ARBA" id="ARBA00022833"/>
    </source>
</evidence>
<keyword evidence="17" id="KW-1185">Reference proteome</keyword>
<dbReference type="SUPFAM" id="SSF52540">
    <property type="entry name" value="P-loop containing nucleoside triphosphate hydrolases"/>
    <property type="match status" value="1"/>
</dbReference>
<keyword evidence="10 14" id="KW-0067">ATP-binding</keyword>
<evidence type="ECO:0000256" key="13">
    <source>
        <dbReference type="PIRSR" id="PIRSR035805-2"/>
    </source>
</evidence>
<evidence type="ECO:0000256" key="6">
    <source>
        <dbReference type="ARBA" id="ARBA00022723"/>
    </source>
</evidence>
<dbReference type="GO" id="GO:0005524">
    <property type="term" value="F:ATP binding"/>
    <property type="evidence" value="ECO:0007669"/>
    <property type="project" value="UniProtKB-KW"/>
</dbReference>
<dbReference type="KEGG" id="vg:26122750"/>
<feature type="active site" description="Proton acceptor" evidence="12">
    <location>
        <position position="92"/>
    </location>
</feature>
<dbReference type="PANTHER" id="PTHR11441">
    <property type="entry name" value="THYMIDINE KINASE"/>
    <property type="match status" value="1"/>
</dbReference>
<evidence type="ECO:0000256" key="3">
    <source>
        <dbReference type="ARBA" id="ARBA00020079"/>
    </source>
</evidence>
<dbReference type="GO" id="GO:0046872">
    <property type="term" value="F:metal ion binding"/>
    <property type="evidence" value="ECO:0007669"/>
    <property type="project" value="UniProtKB-KW"/>
</dbReference>
<evidence type="ECO:0000256" key="11">
    <source>
        <dbReference type="ARBA" id="ARBA00048254"/>
    </source>
</evidence>
<keyword evidence="7 14" id="KW-0547">Nucleotide-binding</keyword>
<keyword evidence="6" id="KW-0479">Metal-binding</keyword>
<evidence type="ECO:0000256" key="14">
    <source>
        <dbReference type="RuleBase" id="RU000544"/>
    </source>
</evidence>
<dbReference type="GO" id="GO:0071897">
    <property type="term" value="P:DNA biosynthetic process"/>
    <property type="evidence" value="ECO:0007669"/>
    <property type="project" value="UniProtKB-KW"/>
</dbReference>
<evidence type="ECO:0000256" key="5">
    <source>
        <dbReference type="ARBA" id="ARBA00022679"/>
    </source>
</evidence>
<dbReference type="PIRSF" id="PIRSF035805">
    <property type="entry name" value="TK_cell"/>
    <property type="match status" value="1"/>
</dbReference>
<dbReference type="Proteomes" id="UP000142477">
    <property type="component" value="Segment"/>
</dbReference>
<evidence type="ECO:0000313" key="17">
    <source>
        <dbReference type="Proteomes" id="UP000142477"/>
    </source>
</evidence>
<keyword evidence="8 14" id="KW-0418">Kinase</keyword>
<dbReference type="GO" id="GO:0004797">
    <property type="term" value="F:thymidine kinase activity"/>
    <property type="evidence" value="ECO:0007669"/>
    <property type="project" value="UniProtKB-EC"/>
</dbReference>
<evidence type="ECO:0000313" key="16">
    <source>
        <dbReference type="EMBL" id="ALA62434.1"/>
    </source>
</evidence>
<dbReference type="Gene3D" id="3.30.60.20">
    <property type="match status" value="1"/>
</dbReference>
<dbReference type="EMBL" id="KP728110">
    <property type="protein sequence ID" value="ALA62434.1"/>
    <property type="molecule type" value="Genomic_DNA"/>
</dbReference>
<dbReference type="Gene3D" id="3.40.50.300">
    <property type="entry name" value="P-loop containing nucleotide triphosphate hydrolases"/>
    <property type="match status" value="1"/>
</dbReference>
<dbReference type="FunFam" id="3.30.60.20:FF:000051">
    <property type="entry name" value="Thymidine kinase"/>
    <property type="match status" value="1"/>
</dbReference>
<organism evidence="16 17">
    <name type="scientific">Turkeypox virus</name>
    <dbReference type="NCBI Taxonomy" id="336486"/>
    <lineage>
        <taxon>Viruses</taxon>
        <taxon>Varidnaviria</taxon>
        <taxon>Bamfordvirae</taxon>
        <taxon>Nucleocytoviricota</taxon>
        <taxon>Pokkesviricetes</taxon>
        <taxon>Chitovirales</taxon>
        <taxon>Poxviridae</taxon>
        <taxon>Chordopoxvirinae</taxon>
        <taxon>Avipoxvirus</taxon>
        <taxon>Avipoxvirus turkeypox</taxon>
    </lineage>
</organism>
<feature type="binding site" evidence="13">
    <location>
        <position position="175"/>
    </location>
    <ligand>
        <name>substrate</name>
    </ligand>
</feature>
<evidence type="ECO:0000256" key="15">
    <source>
        <dbReference type="RuleBase" id="RU004165"/>
    </source>
</evidence>
<evidence type="ECO:0000256" key="2">
    <source>
        <dbReference type="ARBA" id="ARBA00012118"/>
    </source>
</evidence>
<dbReference type="OrthoDB" id="9611at10239"/>
<evidence type="ECO:0000256" key="1">
    <source>
        <dbReference type="ARBA" id="ARBA00007587"/>
    </source>
</evidence>
<sequence>MPNSTEMFLGSIHLILGPMFSGKTTELIRRMKRFNISNLRCVIIKHSSDNRYTDNEYIVYTHDNINISAVSTDMLMPLIQKIKNVDVIGIDEGQFFCDISEFCELMANNGKIIVVAALNGDFKRELFGNIFKLLPIAESISMLTAVCMKCYKDASFSKRVTDDTRVKLIGGKETYMAVCRTCFFQN</sequence>
<evidence type="ECO:0000256" key="12">
    <source>
        <dbReference type="PIRSR" id="PIRSR035805-1"/>
    </source>
</evidence>
<evidence type="ECO:0000256" key="7">
    <source>
        <dbReference type="ARBA" id="ARBA00022741"/>
    </source>
</evidence>
<dbReference type="EC" id="2.7.1.21" evidence="2 14"/>
<dbReference type="PANTHER" id="PTHR11441:SF0">
    <property type="entry name" value="THYMIDINE KINASE, CYTOSOLIC"/>
    <property type="match status" value="1"/>
</dbReference>
<reference evidence="16 17" key="1">
    <citation type="journal article" date="2015" name="Infect. Genet. Evol.">
        <title>Unique genomic organization of a novel Avipoxvirus detected in turkey (Meleagris gallopavo).</title>
        <authorList>
            <person name="Banyai K."/>
            <person name="Palya V."/>
            <person name="Denes B."/>
            <person name="Glavits R."/>
            <person name="Ivanics E."/>
            <person name="Horvath B."/>
            <person name="Farkas S.L."/>
            <person name="Marton S."/>
            <person name="Balint A."/>
            <person name="Gyuranecz M."/>
            <person name="Erdelyi K."/>
            <person name="Dan A."/>
        </authorList>
    </citation>
    <scope>NUCLEOTIDE SEQUENCE [LARGE SCALE GENOMIC DNA]</scope>
    <source>
        <strain evidence="16 17">TKPV-HU1124/2011</strain>
    </source>
</reference>
<comment type="similarity">
    <text evidence="1 15">Belongs to the thymidine kinase family.</text>
</comment>
<dbReference type="GO" id="GO:0046104">
    <property type="term" value="P:thymidine metabolic process"/>
    <property type="evidence" value="ECO:0007669"/>
    <property type="project" value="TreeGrafter"/>
</dbReference>
<dbReference type="InterPro" id="IPR027417">
    <property type="entry name" value="P-loop_NTPase"/>
</dbReference>
<keyword evidence="5 14" id="KW-0808">Transferase</keyword>
<dbReference type="InterPro" id="IPR020633">
    <property type="entry name" value="Thymidine_kinase_CS"/>
</dbReference>
<name>A0A0M3ZRN5_9POXV</name>
<dbReference type="FunFam" id="3.40.50.300:FF:001270">
    <property type="entry name" value="Thymidine kinase"/>
    <property type="match status" value="1"/>
</dbReference>
<protein>
    <recommendedName>
        <fullName evidence="3 14">Thymidine kinase</fullName>
        <ecNumber evidence="2 14">2.7.1.21</ecNumber>
    </recommendedName>
</protein>
<dbReference type="InterPro" id="IPR001267">
    <property type="entry name" value="Thymidine_kinase"/>
</dbReference>
<dbReference type="RefSeq" id="YP_009177081.1">
    <property type="nucleotide sequence ID" value="NC_028238.1"/>
</dbReference>
<dbReference type="Pfam" id="PF00265">
    <property type="entry name" value="TK"/>
    <property type="match status" value="1"/>
</dbReference>
<evidence type="ECO:0000256" key="4">
    <source>
        <dbReference type="ARBA" id="ARBA00022634"/>
    </source>
</evidence>
<accession>A0A0M3ZRN5</accession>
<dbReference type="GeneID" id="26122750"/>
<comment type="catalytic activity">
    <reaction evidence="11 14">
        <text>thymidine + ATP = dTMP + ADP + H(+)</text>
        <dbReference type="Rhea" id="RHEA:19129"/>
        <dbReference type="ChEBI" id="CHEBI:15378"/>
        <dbReference type="ChEBI" id="CHEBI:17748"/>
        <dbReference type="ChEBI" id="CHEBI:30616"/>
        <dbReference type="ChEBI" id="CHEBI:63528"/>
        <dbReference type="ChEBI" id="CHEBI:456216"/>
        <dbReference type="EC" id="2.7.1.21"/>
    </reaction>
</comment>
<evidence type="ECO:0000256" key="8">
    <source>
        <dbReference type="ARBA" id="ARBA00022777"/>
    </source>
</evidence>